<dbReference type="AlphaFoldDB" id="A0A0H3WZR3"/>
<dbReference type="GO" id="GO:0006351">
    <property type="term" value="P:DNA-templated transcription"/>
    <property type="evidence" value="ECO:0007669"/>
    <property type="project" value="TreeGrafter"/>
</dbReference>
<dbReference type="STRING" id="656179.AB870_21640"/>
<reference evidence="6" key="1">
    <citation type="submission" date="2016-06" db="EMBL/GenBank/DDBJ databases">
        <title>Complete Genome Sequence of Pandoraea faecigallinarum DSM-23572.</title>
        <authorList>
            <person name="Yong D."/>
            <person name="Ee R."/>
            <person name="Lim Y.-L."/>
            <person name="Yin W.-F."/>
            <person name="Chan K.-G."/>
        </authorList>
    </citation>
    <scope>NUCLEOTIDE SEQUENCE</scope>
    <source>
        <strain evidence="6">DSM 23572</strain>
    </source>
</reference>
<dbReference type="PATRIC" id="fig|656179.3.peg.4617"/>
<dbReference type="PANTHER" id="PTHR30537">
    <property type="entry name" value="HTH-TYPE TRANSCRIPTIONAL REGULATOR"/>
    <property type="match status" value="1"/>
</dbReference>
<keyword evidence="7" id="KW-1185">Reference proteome</keyword>
<dbReference type="CDD" id="cd08422">
    <property type="entry name" value="PBP2_CrgA_like"/>
    <property type="match status" value="1"/>
</dbReference>
<dbReference type="InterPro" id="IPR036388">
    <property type="entry name" value="WH-like_DNA-bd_sf"/>
</dbReference>
<dbReference type="InterPro" id="IPR000847">
    <property type="entry name" value="LysR_HTH_N"/>
</dbReference>
<dbReference type="RefSeq" id="WP_047907898.1">
    <property type="nucleotide sequence ID" value="NZ_CP011807.3"/>
</dbReference>
<dbReference type="SUPFAM" id="SSF53850">
    <property type="entry name" value="Periplasmic binding protein-like II"/>
    <property type="match status" value="1"/>
</dbReference>
<dbReference type="GO" id="GO:0003700">
    <property type="term" value="F:DNA-binding transcription factor activity"/>
    <property type="evidence" value="ECO:0007669"/>
    <property type="project" value="InterPro"/>
</dbReference>
<dbReference type="InterPro" id="IPR005119">
    <property type="entry name" value="LysR_subst-bd"/>
</dbReference>
<sequence length="312" mass="34696">MATDKLGDMRLFSTAAALGSLSAAGRKLGLSPAAASARLAKLEAALHTRLFMRTTRQLRLTEEGRVYLAHCLIALQAIEDGEAALQAGCAAIRGKIRVSASTDFGTHKLSPWLDEFTERYPDIRLSLTLTDSLSNLVQDDVDLAIRFSEPDDGTLVARRLAPMCRVLCASPDYLARHGEPATPDALSAHRFIVLVTAAGPLNDFHFRRGEATWRFTVPMAQAWETNDGTIARRWALDGRGIVRKTLWDAADDVRAGRLKIVLPDFIAKEPGVYAVRHRTRYMVPRVRALLDFLIDRFERETRAWPDVDTCRV</sequence>
<gene>
    <name evidence="6" type="ORF">AB870_21640</name>
</gene>
<evidence type="ECO:0000313" key="6">
    <source>
        <dbReference type="EMBL" id="AKM32158.1"/>
    </source>
</evidence>
<keyword evidence="3" id="KW-0238">DNA-binding</keyword>
<dbReference type="Gene3D" id="1.10.10.10">
    <property type="entry name" value="Winged helix-like DNA-binding domain superfamily/Winged helix DNA-binding domain"/>
    <property type="match status" value="1"/>
</dbReference>
<protein>
    <submittedName>
        <fullName evidence="6">LysR family transcriptional regulator</fullName>
    </submittedName>
</protein>
<dbReference type="GO" id="GO:0043565">
    <property type="term" value="F:sequence-specific DNA binding"/>
    <property type="evidence" value="ECO:0007669"/>
    <property type="project" value="TreeGrafter"/>
</dbReference>
<dbReference type="Pfam" id="PF03466">
    <property type="entry name" value="LysR_substrate"/>
    <property type="match status" value="1"/>
</dbReference>
<dbReference type="InterPro" id="IPR036390">
    <property type="entry name" value="WH_DNA-bd_sf"/>
</dbReference>
<dbReference type="PANTHER" id="PTHR30537:SF21">
    <property type="entry name" value="HTH-TYPE TRANSCRIPTIONAL REGULATOR SINR-RELATED"/>
    <property type="match status" value="1"/>
</dbReference>
<feature type="domain" description="HTH lysR-type" evidence="5">
    <location>
        <begin position="4"/>
        <end position="61"/>
    </location>
</feature>
<keyword evidence="4" id="KW-0804">Transcription</keyword>
<dbReference type="Pfam" id="PF00126">
    <property type="entry name" value="HTH_1"/>
    <property type="match status" value="1"/>
</dbReference>
<comment type="similarity">
    <text evidence="1">Belongs to the LysR transcriptional regulatory family.</text>
</comment>
<dbReference type="InterPro" id="IPR058163">
    <property type="entry name" value="LysR-type_TF_proteobact-type"/>
</dbReference>
<dbReference type="FunFam" id="3.40.190.290:FF:000001">
    <property type="entry name" value="Transcriptional regulator, LysR family"/>
    <property type="match status" value="1"/>
</dbReference>
<evidence type="ECO:0000256" key="4">
    <source>
        <dbReference type="ARBA" id="ARBA00023163"/>
    </source>
</evidence>
<evidence type="ECO:0000259" key="5">
    <source>
        <dbReference type="PROSITE" id="PS50931"/>
    </source>
</evidence>
<dbReference type="KEGG" id="pfg:AB870_21640"/>
<evidence type="ECO:0000256" key="1">
    <source>
        <dbReference type="ARBA" id="ARBA00009437"/>
    </source>
</evidence>
<dbReference type="Proteomes" id="UP000035651">
    <property type="component" value="Chromosome"/>
</dbReference>
<name>A0A0H3WZR3_9BURK</name>
<dbReference type="Gene3D" id="3.40.190.290">
    <property type="match status" value="1"/>
</dbReference>
<dbReference type="SUPFAM" id="SSF46785">
    <property type="entry name" value="Winged helix' DNA-binding domain"/>
    <property type="match status" value="1"/>
</dbReference>
<proteinExistence type="inferred from homology"/>
<evidence type="ECO:0000256" key="3">
    <source>
        <dbReference type="ARBA" id="ARBA00023125"/>
    </source>
</evidence>
<organism evidence="6 7">
    <name type="scientific">Pandoraea faecigallinarum</name>
    <dbReference type="NCBI Taxonomy" id="656179"/>
    <lineage>
        <taxon>Bacteria</taxon>
        <taxon>Pseudomonadati</taxon>
        <taxon>Pseudomonadota</taxon>
        <taxon>Betaproteobacteria</taxon>
        <taxon>Burkholderiales</taxon>
        <taxon>Burkholderiaceae</taxon>
        <taxon>Pandoraea</taxon>
    </lineage>
</organism>
<dbReference type="OrthoDB" id="9786526at2"/>
<evidence type="ECO:0000256" key="2">
    <source>
        <dbReference type="ARBA" id="ARBA00023015"/>
    </source>
</evidence>
<keyword evidence="2" id="KW-0805">Transcription regulation</keyword>
<dbReference type="PROSITE" id="PS50931">
    <property type="entry name" value="HTH_LYSR"/>
    <property type="match status" value="1"/>
</dbReference>
<evidence type="ECO:0000313" key="7">
    <source>
        <dbReference type="Proteomes" id="UP000035651"/>
    </source>
</evidence>
<dbReference type="EMBL" id="CP011807">
    <property type="protein sequence ID" value="AKM32158.1"/>
    <property type="molecule type" value="Genomic_DNA"/>
</dbReference>
<accession>A0A0H3WZR3</accession>